<dbReference type="SUPFAM" id="SSF55874">
    <property type="entry name" value="ATPase domain of HSP90 chaperone/DNA topoisomerase II/histidine kinase"/>
    <property type="match status" value="1"/>
</dbReference>
<dbReference type="PROSITE" id="PS50113">
    <property type="entry name" value="PAC"/>
    <property type="match status" value="1"/>
</dbReference>
<keyword evidence="4" id="KW-0597">Phosphoprotein</keyword>
<dbReference type="PROSITE" id="PS50109">
    <property type="entry name" value="HIS_KIN"/>
    <property type="match status" value="1"/>
</dbReference>
<evidence type="ECO:0000256" key="12">
    <source>
        <dbReference type="ARBA" id="ARBA00023136"/>
    </source>
</evidence>
<feature type="domain" description="Histidine kinase" evidence="15">
    <location>
        <begin position="471"/>
        <end position="690"/>
    </location>
</feature>
<keyword evidence="6 14" id="KW-0812">Transmembrane</keyword>
<organism evidence="18 19">
    <name type="scientific">Desulfoglaeba alkanexedens ALDC</name>
    <dbReference type="NCBI Taxonomy" id="980445"/>
    <lineage>
        <taxon>Bacteria</taxon>
        <taxon>Pseudomonadati</taxon>
        <taxon>Thermodesulfobacteriota</taxon>
        <taxon>Syntrophobacteria</taxon>
        <taxon>Syntrophobacterales</taxon>
        <taxon>Syntrophobacteraceae</taxon>
        <taxon>Desulfoglaeba</taxon>
    </lineage>
</organism>
<dbReference type="SUPFAM" id="SSF55785">
    <property type="entry name" value="PYP-like sensor domain (PAS domain)"/>
    <property type="match status" value="1"/>
</dbReference>
<dbReference type="InterPro" id="IPR004358">
    <property type="entry name" value="Sig_transdc_His_kin-like_C"/>
</dbReference>
<evidence type="ECO:0000259" key="17">
    <source>
        <dbReference type="PROSITE" id="PS50113"/>
    </source>
</evidence>
<dbReference type="GO" id="GO:0016020">
    <property type="term" value="C:membrane"/>
    <property type="evidence" value="ECO:0007669"/>
    <property type="project" value="UniProtKB-SubCell"/>
</dbReference>
<dbReference type="InterPro" id="IPR003661">
    <property type="entry name" value="HisK_dim/P_dom"/>
</dbReference>
<evidence type="ECO:0000256" key="2">
    <source>
        <dbReference type="ARBA" id="ARBA00004141"/>
    </source>
</evidence>
<reference evidence="18 19" key="2">
    <citation type="submission" date="2019-05" db="EMBL/GenBank/DDBJ databases">
        <authorList>
            <person name="Suflita J.M."/>
            <person name="Marks C.R."/>
        </authorList>
    </citation>
    <scope>NUCLEOTIDE SEQUENCE [LARGE SCALE GENOMIC DNA]</scope>
    <source>
        <strain evidence="18 19">ALDC</strain>
    </source>
</reference>
<keyword evidence="10 14" id="KW-1133">Transmembrane helix</keyword>
<evidence type="ECO:0000256" key="13">
    <source>
        <dbReference type="SAM" id="Coils"/>
    </source>
</evidence>
<evidence type="ECO:0000259" key="16">
    <source>
        <dbReference type="PROSITE" id="PS50112"/>
    </source>
</evidence>
<keyword evidence="5" id="KW-0808">Transferase</keyword>
<dbReference type="InterPro" id="IPR036097">
    <property type="entry name" value="HisK_dim/P_sf"/>
</dbReference>
<dbReference type="EC" id="2.7.13.3" evidence="3"/>
<evidence type="ECO:0000256" key="7">
    <source>
        <dbReference type="ARBA" id="ARBA00022741"/>
    </source>
</evidence>
<dbReference type="CDD" id="cd00075">
    <property type="entry name" value="HATPase"/>
    <property type="match status" value="1"/>
</dbReference>
<dbReference type="SMART" id="SM00388">
    <property type="entry name" value="HisKA"/>
    <property type="match status" value="1"/>
</dbReference>
<dbReference type="Proteomes" id="UP000298602">
    <property type="component" value="Chromosome"/>
</dbReference>
<dbReference type="InterPro" id="IPR000014">
    <property type="entry name" value="PAS"/>
</dbReference>
<dbReference type="SMART" id="SM00091">
    <property type="entry name" value="PAS"/>
    <property type="match status" value="1"/>
</dbReference>
<evidence type="ECO:0000259" key="15">
    <source>
        <dbReference type="PROSITE" id="PS50109"/>
    </source>
</evidence>
<evidence type="ECO:0000256" key="9">
    <source>
        <dbReference type="ARBA" id="ARBA00022840"/>
    </source>
</evidence>
<dbReference type="InterPro" id="IPR005467">
    <property type="entry name" value="His_kinase_dom"/>
</dbReference>
<dbReference type="InterPro" id="IPR003594">
    <property type="entry name" value="HATPase_dom"/>
</dbReference>
<dbReference type="Pfam" id="PF02518">
    <property type="entry name" value="HATPase_c"/>
    <property type="match status" value="1"/>
</dbReference>
<dbReference type="GO" id="GO:0007234">
    <property type="term" value="P:osmosensory signaling via phosphorelay pathway"/>
    <property type="evidence" value="ECO:0007669"/>
    <property type="project" value="TreeGrafter"/>
</dbReference>
<evidence type="ECO:0000313" key="18">
    <source>
        <dbReference type="EMBL" id="QCQ21001.1"/>
    </source>
</evidence>
<proteinExistence type="predicted"/>
<dbReference type="Pfam" id="PF00512">
    <property type="entry name" value="HisKA"/>
    <property type="match status" value="1"/>
</dbReference>
<dbReference type="PROSITE" id="PS50112">
    <property type="entry name" value="PAS"/>
    <property type="match status" value="1"/>
</dbReference>
<evidence type="ECO:0000256" key="3">
    <source>
        <dbReference type="ARBA" id="ARBA00012438"/>
    </source>
</evidence>
<keyword evidence="12 14" id="KW-0472">Membrane</keyword>
<dbReference type="Gene3D" id="1.10.287.130">
    <property type="match status" value="1"/>
</dbReference>
<keyword evidence="11" id="KW-0902">Two-component regulatory system</keyword>
<dbReference type="FunFam" id="3.30.565.10:FF:000006">
    <property type="entry name" value="Sensor histidine kinase WalK"/>
    <property type="match status" value="1"/>
</dbReference>
<accession>A0A4V1ERA9</accession>
<dbReference type="CDD" id="cd00082">
    <property type="entry name" value="HisKA"/>
    <property type="match status" value="1"/>
</dbReference>
<dbReference type="GO" id="GO:0005524">
    <property type="term" value="F:ATP binding"/>
    <property type="evidence" value="ECO:0007669"/>
    <property type="project" value="UniProtKB-KW"/>
</dbReference>
<dbReference type="SUPFAM" id="SSF47384">
    <property type="entry name" value="Homodimeric domain of signal transducing histidine kinase"/>
    <property type="match status" value="1"/>
</dbReference>
<dbReference type="Pfam" id="PF13426">
    <property type="entry name" value="PAS_9"/>
    <property type="match status" value="1"/>
</dbReference>
<evidence type="ECO:0000256" key="6">
    <source>
        <dbReference type="ARBA" id="ARBA00022692"/>
    </source>
</evidence>
<keyword evidence="13" id="KW-0175">Coiled coil</keyword>
<dbReference type="GO" id="GO:0000155">
    <property type="term" value="F:phosphorelay sensor kinase activity"/>
    <property type="evidence" value="ECO:0007669"/>
    <property type="project" value="InterPro"/>
</dbReference>
<dbReference type="GO" id="GO:0030295">
    <property type="term" value="F:protein kinase activator activity"/>
    <property type="evidence" value="ECO:0007669"/>
    <property type="project" value="TreeGrafter"/>
</dbReference>
<dbReference type="InterPro" id="IPR000700">
    <property type="entry name" value="PAS-assoc_C"/>
</dbReference>
<keyword evidence="8 18" id="KW-0418">Kinase</keyword>
<dbReference type="PRINTS" id="PR00344">
    <property type="entry name" value="BCTRLSENSOR"/>
</dbReference>
<dbReference type="KEGG" id="dax:FDQ92_01570"/>
<comment type="subcellular location">
    <subcellularLocation>
        <location evidence="2">Membrane</location>
        <topology evidence="2">Multi-pass membrane protein</topology>
    </subcellularLocation>
</comment>
<dbReference type="GO" id="GO:0000156">
    <property type="term" value="F:phosphorelay response regulator activity"/>
    <property type="evidence" value="ECO:0007669"/>
    <property type="project" value="TreeGrafter"/>
</dbReference>
<dbReference type="OrthoDB" id="9762798at2"/>
<comment type="catalytic activity">
    <reaction evidence="1">
        <text>ATP + protein L-histidine = ADP + protein N-phospho-L-histidine.</text>
        <dbReference type="EC" id="2.7.13.3"/>
    </reaction>
</comment>
<dbReference type="PANTHER" id="PTHR42878:SF7">
    <property type="entry name" value="SENSOR HISTIDINE KINASE GLRK"/>
    <property type="match status" value="1"/>
</dbReference>
<feature type="domain" description="PAC" evidence="17">
    <location>
        <begin position="395"/>
        <end position="446"/>
    </location>
</feature>
<dbReference type="NCBIfam" id="TIGR00229">
    <property type="entry name" value="sensory_box"/>
    <property type="match status" value="1"/>
</dbReference>
<feature type="coiled-coil region" evidence="13">
    <location>
        <begin position="434"/>
        <end position="468"/>
    </location>
</feature>
<dbReference type="SMART" id="SM00387">
    <property type="entry name" value="HATPase_c"/>
    <property type="match status" value="1"/>
</dbReference>
<reference evidence="18 19" key="1">
    <citation type="submission" date="2019-05" db="EMBL/GenBank/DDBJ databases">
        <title>The Complete Genome Sequence of the n-alkane-degrading Desulfoglaeba alkanexedens ALDC reveals multiple alkylsuccinate synthase gene clusters.</title>
        <authorList>
            <person name="Callaghan A.V."/>
            <person name="Davidova I.A."/>
            <person name="Duncan K.E."/>
            <person name="Morris B."/>
            <person name="McInerney M.J."/>
        </authorList>
    </citation>
    <scope>NUCLEOTIDE SEQUENCE [LARGE SCALE GENOMIC DNA]</scope>
    <source>
        <strain evidence="18 19">ALDC</strain>
    </source>
</reference>
<dbReference type="AlphaFoldDB" id="A0A4V1ERA9"/>
<dbReference type="InterPro" id="IPR050351">
    <property type="entry name" value="BphY/WalK/GraS-like"/>
</dbReference>
<protein>
    <recommendedName>
        <fullName evidence="3">histidine kinase</fullName>
        <ecNumber evidence="3">2.7.13.3</ecNumber>
    </recommendedName>
</protein>
<evidence type="ECO:0000256" key="8">
    <source>
        <dbReference type="ARBA" id="ARBA00022777"/>
    </source>
</evidence>
<feature type="transmembrane region" description="Helical" evidence="14">
    <location>
        <begin position="183"/>
        <end position="205"/>
    </location>
</feature>
<evidence type="ECO:0000313" key="19">
    <source>
        <dbReference type="Proteomes" id="UP000298602"/>
    </source>
</evidence>
<keyword evidence="19" id="KW-1185">Reference proteome</keyword>
<gene>
    <name evidence="18" type="ORF">FDQ92_01570</name>
</gene>
<dbReference type="InterPro" id="IPR035965">
    <property type="entry name" value="PAS-like_dom_sf"/>
</dbReference>
<dbReference type="Gene3D" id="3.30.450.20">
    <property type="entry name" value="PAS domain"/>
    <property type="match status" value="1"/>
</dbReference>
<evidence type="ECO:0000256" key="11">
    <source>
        <dbReference type="ARBA" id="ARBA00023012"/>
    </source>
</evidence>
<dbReference type="InterPro" id="IPR036890">
    <property type="entry name" value="HATPase_C_sf"/>
</dbReference>
<evidence type="ECO:0000256" key="1">
    <source>
        <dbReference type="ARBA" id="ARBA00000085"/>
    </source>
</evidence>
<evidence type="ECO:0000256" key="14">
    <source>
        <dbReference type="SAM" id="Phobius"/>
    </source>
</evidence>
<dbReference type="CDD" id="cd00130">
    <property type="entry name" value="PAS"/>
    <property type="match status" value="1"/>
</dbReference>
<dbReference type="Gene3D" id="3.30.565.10">
    <property type="entry name" value="Histidine kinase-like ATPase, C-terminal domain"/>
    <property type="match status" value="1"/>
</dbReference>
<evidence type="ECO:0000256" key="5">
    <source>
        <dbReference type="ARBA" id="ARBA00022679"/>
    </source>
</evidence>
<keyword evidence="9" id="KW-0067">ATP-binding</keyword>
<dbReference type="PANTHER" id="PTHR42878">
    <property type="entry name" value="TWO-COMPONENT HISTIDINE KINASE"/>
    <property type="match status" value="1"/>
</dbReference>
<dbReference type="EMBL" id="CP040098">
    <property type="protein sequence ID" value="QCQ21001.1"/>
    <property type="molecule type" value="Genomic_DNA"/>
</dbReference>
<evidence type="ECO:0000256" key="10">
    <source>
        <dbReference type="ARBA" id="ARBA00022989"/>
    </source>
</evidence>
<sequence length="703" mass="79343">MRPSFICPRSKPRIFNMGFVNRLNFRTKITLVTLGMIVLVVSAGWGGIRFGVLPSVERDARVEAARVAEVVGAEVERLPGEPGSGPWVERAGELVRLIPNLVYVEGRDPEREGEVLFRAEKAGHEAASVDPHRRGEGDFSIFKTPAGRICEARILLPEGSGRKRVLVRVGVRTAFLDDLSMRLVRLLGALTAMVLCAGFFLSRWFSGLITRPVDRLLRMTRSLARGDLDEVASEIQETPLCRKELHEPALARINQTPGFCPLLEADSQSELGAVSIPYDYCRDCALNRRSGSDELMRLLFAFQFMATEVRLYQEKLRQRYEFEERLLEACPDGIMANDRSGKIILYNGGAQRLLGYSRAEALYQLNVQDIYPPGEAQAIKQAILGDGHGGPGILVDYNTEVRTKDGRTIPIRLSATILYEGREDFAIVGYFHDLTELKEHMDALVEANERLNEANRNLERLNRHYMEMLSFVTHELKSPIANSIMSANALRQKIFGELSAEQSAMVEAICRNLDQSMEMIRHYLDLSRIEKDELPVRPRRCRIRSEVVEPVLAGLVAAVREQDMRVQVRLAEDLEWRVDPELFRSVFTNLLSNALKYGEKGGIIEVSGAAAGERCRLEVWNSGPGIPQEHRDRLFRRFQRLPSSRRSATRGTGLGLFITRTIVERHGGRIRVESESGRGVRFIIELPRIGERDEWYNSEGKGE</sequence>
<keyword evidence="7" id="KW-0547">Nucleotide-binding</keyword>
<feature type="domain" description="PAS" evidence="16">
    <location>
        <begin position="319"/>
        <end position="383"/>
    </location>
</feature>
<feature type="transmembrane region" description="Helical" evidence="14">
    <location>
        <begin position="29"/>
        <end position="48"/>
    </location>
</feature>
<name>A0A4V1ERA9_9BACT</name>
<evidence type="ECO:0000256" key="4">
    <source>
        <dbReference type="ARBA" id="ARBA00022553"/>
    </source>
</evidence>
<dbReference type="Gene3D" id="6.10.340.10">
    <property type="match status" value="1"/>
</dbReference>